<reference evidence="18 19" key="1">
    <citation type="journal article" date="2023" name="Sci. Data">
        <title>Genome assembly of the Korean intertidal mud-creeper Batillaria attramentaria.</title>
        <authorList>
            <person name="Patra A.K."/>
            <person name="Ho P.T."/>
            <person name="Jun S."/>
            <person name="Lee S.J."/>
            <person name="Kim Y."/>
            <person name="Won Y.J."/>
        </authorList>
    </citation>
    <scope>NUCLEOTIDE SEQUENCE [LARGE SCALE GENOMIC DNA]</scope>
    <source>
        <strain evidence="18">Wonlab-2016</strain>
    </source>
</reference>
<evidence type="ECO:0000256" key="3">
    <source>
        <dbReference type="ARBA" id="ARBA00022525"/>
    </source>
</evidence>
<keyword evidence="7 12" id="KW-0472">Membrane</keyword>
<feature type="domain" description="EGF-like" evidence="14">
    <location>
        <begin position="2006"/>
        <end position="2043"/>
    </location>
</feature>
<comment type="subcellular location">
    <subcellularLocation>
        <location evidence="1">Membrane</location>
    </subcellularLocation>
    <subcellularLocation>
        <location evidence="2">Secreted</location>
    </subcellularLocation>
</comment>
<feature type="transmembrane region" description="Helical" evidence="12">
    <location>
        <begin position="2669"/>
        <end position="2694"/>
    </location>
</feature>
<dbReference type="InterPro" id="IPR000742">
    <property type="entry name" value="EGF"/>
</dbReference>
<dbReference type="Pfam" id="PF06119">
    <property type="entry name" value="NIDO"/>
    <property type="match status" value="1"/>
</dbReference>
<protein>
    <submittedName>
        <fullName evidence="18">Uncharacterized protein</fullName>
    </submittedName>
</protein>
<dbReference type="InterPro" id="IPR001881">
    <property type="entry name" value="EGF-like_Ca-bd_dom"/>
</dbReference>
<dbReference type="SUPFAM" id="SSF49854">
    <property type="entry name" value="Spermadhesin, CUB domain"/>
    <property type="match status" value="5"/>
</dbReference>
<dbReference type="Pfam" id="PF00431">
    <property type="entry name" value="CUB"/>
    <property type="match status" value="3"/>
</dbReference>
<dbReference type="SUPFAM" id="SSF57196">
    <property type="entry name" value="EGF/Laminin"/>
    <property type="match status" value="2"/>
</dbReference>
<evidence type="ECO:0000259" key="13">
    <source>
        <dbReference type="PROSITE" id="PS01180"/>
    </source>
</evidence>
<keyword evidence="4 11" id="KW-0245">EGF-like domain</keyword>
<dbReference type="InterPro" id="IPR000152">
    <property type="entry name" value="EGF-type_Asp/Asn_hydroxyl_site"/>
</dbReference>
<dbReference type="SMART" id="SM00179">
    <property type="entry name" value="EGF_CA"/>
    <property type="match status" value="15"/>
</dbReference>
<comment type="caution">
    <text evidence="18">The sequence shown here is derived from an EMBL/GenBank/DDBJ whole genome shotgun (WGS) entry which is preliminary data.</text>
</comment>
<feature type="disulfide bond" evidence="11">
    <location>
        <begin position="2400"/>
        <end position="2409"/>
    </location>
</feature>
<gene>
    <name evidence="18" type="ORF">BaRGS_00032400</name>
</gene>
<feature type="domain" description="CUB" evidence="13">
    <location>
        <begin position="431"/>
        <end position="500"/>
    </location>
</feature>
<dbReference type="PROSITE" id="PS01187">
    <property type="entry name" value="EGF_CA"/>
    <property type="match status" value="7"/>
</dbReference>
<evidence type="ECO:0000313" key="18">
    <source>
        <dbReference type="EMBL" id="KAK7476341.1"/>
    </source>
</evidence>
<keyword evidence="5" id="KW-0732">Signal</keyword>
<dbReference type="PROSITE" id="PS01186">
    <property type="entry name" value="EGF_2"/>
    <property type="match status" value="8"/>
</dbReference>
<dbReference type="PROSITE" id="PS51220">
    <property type="entry name" value="NIDO"/>
    <property type="match status" value="1"/>
</dbReference>
<dbReference type="InterPro" id="IPR009030">
    <property type="entry name" value="Growth_fac_rcpt_cys_sf"/>
</dbReference>
<evidence type="ECO:0000259" key="17">
    <source>
        <dbReference type="PROSITE" id="PS51233"/>
    </source>
</evidence>
<keyword evidence="8 11" id="KW-1015">Disulfide bond</keyword>
<dbReference type="InterPro" id="IPR000859">
    <property type="entry name" value="CUB_dom"/>
</dbReference>
<evidence type="ECO:0000259" key="14">
    <source>
        <dbReference type="PROSITE" id="PS50026"/>
    </source>
</evidence>
<feature type="disulfide bond" evidence="10">
    <location>
        <begin position="431"/>
        <end position="458"/>
    </location>
</feature>
<dbReference type="Pfam" id="PF07645">
    <property type="entry name" value="EGF_CA"/>
    <property type="match status" value="12"/>
</dbReference>
<feature type="domain" description="EGF-like" evidence="14">
    <location>
        <begin position="1629"/>
        <end position="1666"/>
    </location>
</feature>
<evidence type="ECO:0000256" key="7">
    <source>
        <dbReference type="ARBA" id="ARBA00023136"/>
    </source>
</evidence>
<keyword evidence="19" id="KW-1185">Reference proteome</keyword>
<dbReference type="SMART" id="SM00181">
    <property type="entry name" value="EGF"/>
    <property type="match status" value="28"/>
</dbReference>
<evidence type="ECO:0000256" key="8">
    <source>
        <dbReference type="ARBA" id="ARBA00023157"/>
    </source>
</evidence>
<evidence type="ECO:0000256" key="12">
    <source>
        <dbReference type="SAM" id="Phobius"/>
    </source>
</evidence>
<dbReference type="InterPro" id="IPR003886">
    <property type="entry name" value="NIDO_dom"/>
</dbReference>
<dbReference type="Gene3D" id="2.10.25.10">
    <property type="entry name" value="Laminin"/>
    <property type="match status" value="12"/>
</dbReference>
<dbReference type="PROSITE" id="PS50856">
    <property type="entry name" value="AMOP"/>
    <property type="match status" value="1"/>
</dbReference>
<dbReference type="SMART" id="SM00042">
    <property type="entry name" value="CUB"/>
    <property type="match status" value="4"/>
</dbReference>
<dbReference type="Gene3D" id="2.60.120.290">
    <property type="entry name" value="Spermadhesin, CUB domain"/>
    <property type="match status" value="4"/>
</dbReference>
<evidence type="ECO:0000256" key="5">
    <source>
        <dbReference type="ARBA" id="ARBA00022729"/>
    </source>
</evidence>
<dbReference type="PRINTS" id="PR00011">
    <property type="entry name" value="EGFLAMININ"/>
</dbReference>
<dbReference type="PROSITE" id="PS51233">
    <property type="entry name" value="VWFD"/>
    <property type="match status" value="1"/>
</dbReference>
<feature type="disulfide bond" evidence="11">
    <location>
        <begin position="2208"/>
        <end position="2217"/>
    </location>
</feature>
<keyword evidence="12" id="KW-0812">Transmembrane</keyword>
<dbReference type="EMBL" id="JACVVK020000378">
    <property type="protein sequence ID" value="KAK7476341.1"/>
    <property type="molecule type" value="Genomic_DNA"/>
</dbReference>
<dbReference type="CDD" id="cd00041">
    <property type="entry name" value="CUB"/>
    <property type="match status" value="4"/>
</dbReference>
<accession>A0ABD0JNP5</accession>
<dbReference type="Gene3D" id="2.170.300.10">
    <property type="entry name" value="Tie2 ligand-binding domain superfamily"/>
    <property type="match status" value="5"/>
</dbReference>
<feature type="domain" description="EGF-like" evidence="14">
    <location>
        <begin position="1669"/>
        <end position="1709"/>
    </location>
</feature>
<evidence type="ECO:0000259" key="16">
    <source>
        <dbReference type="PROSITE" id="PS51220"/>
    </source>
</evidence>
<feature type="disulfide bond" evidence="11">
    <location>
        <begin position="2278"/>
        <end position="2287"/>
    </location>
</feature>
<dbReference type="GO" id="GO:0016020">
    <property type="term" value="C:membrane"/>
    <property type="evidence" value="ECO:0007669"/>
    <property type="project" value="UniProtKB-SubCell"/>
</dbReference>
<evidence type="ECO:0000256" key="1">
    <source>
        <dbReference type="ARBA" id="ARBA00004370"/>
    </source>
</evidence>
<feature type="domain" description="EGF-like" evidence="14">
    <location>
        <begin position="2252"/>
        <end position="2288"/>
    </location>
</feature>
<evidence type="ECO:0000256" key="6">
    <source>
        <dbReference type="ARBA" id="ARBA00022737"/>
    </source>
</evidence>
<dbReference type="PANTHER" id="PTHR24043">
    <property type="entry name" value="SCAVENGER RECEPTOR CLASS F"/>
    <property type="match status" value="1"/>
</dbReference>
<keyword evidence="12" id="KW-1133">Transmembrane helix</keyword>
<dbReference type="SUPFAM" id="SSF57184">
    <property type="entry name" value="Growth factor receptor domain"/>
    <property type="match status" value="6"/>
</dbReference>
<feature type="domain" description="EGF-like" evidence="14">
    <location>
        <begin position="2444"/>
        <end position="2484"/>
    </location>
</feature>
<evidence type="ECO:0000256" key="9">
    <source>
        <dbReference type="ARBA" id="ARBA00023180"/>
    </source>
</evidence>
<dbReference type="CDD" id="cd00054">
    <property type="entry name" value="EGF_CA"/>
    <property type="match status" value="7"/>
</dbReference>
<feature type="domain" description="VWFD" evidence="17">
    <location>
        <begin position="918"/>
        <end position="1119"/>
    </location>
</feature>
<dbReference type="PROSITE" id="PS00010">
    <property type="entry name" value="ASX_HYDROXYL"/>
    <property type="match status" value="8"/>
</dbReference>
<feature type="domain" description="CUB" evidence="13">
    <location>
        <begin position="118"/>
        <end position="240"/>
    </location>
</feature>
<name>A0ABD0JNP5_9CAEN</name>
<dbReference type="SMART" id="SM00216">
    <property type="entry name" value="VWD"/>
    <property type="match status" value="1"/>
</dbReference>
<keyword evidence="3" id="KW-0964">Secreted</keyword>
<evidence type="ECO:0000313" key="19">
    <source>
        <dbReference type="Proteomes" id="UP001519460"/>
    </source>
</evidence>
<evidence type="ECO:0000256" key="11">
    <source>
        <dbReference type="PROSITE-ProRule" id="PRU00076"/>
    </source>
</evidence>
<feature type="domain" description="EGF-like" evidence="14">
    <location>
        <begin position="2182"/>
        <end position="2218"/>
    </location>
</feature>
<dbReference type="InterPro" id="IPR035914">
    <property type="entry name" value="Sperma_CUB_dom_sf"/>
</dbReference>
<keyword evidence="9" id="KW-0325">Glycoprotein</keyword>
<evidence type="ECO:0000256" key="4">
    <source>
        <dbReference type="ARBA" id="ARBA00022536"/>
    </source>
</evidence>
<feature type="domain" description="EGF-like" evidence="14">
    <location>
        <begin position="1794"/>
        <end position="1838"/>
    </location>
</feature>
<feature type="domain" description="AMOP" evidence="15">
    <location>
        <begin position="761"/>
        <end position="905"/>
    </location>
</feature>
<dbReference type="PROSITE" id="PS01180">
    <property type="entry name" value="CUB"/>
    <property type="match status" value="4"/>
</dbReference>
<feature type="domain" description="EGF-like" evidence="14">
    <location>
        <begin position="1587"/>
        <end position="1628"/>
    </location>
</feature>
<evidence type="ECO:0000256" key="2">
    <source>
        <dbReference type="ARBA" id="ARBA00004613"/>
    </source>
</evidence>
<keyword evidence="6" id="KW-0677">Repeat</keyword>
<sequence length="2722" mass="299773">MSFRGSSGTVRSPGYSGPYPTGLDCSYTIRQGAGYVVRLDPTTFSLDNDGEECPDFVTIYDGQNTSAPVLGGPYCGNNMSSLLMSTSDTVVIRFHTDNNTIDTSRGFSIRYTGIQTACNETYLASTYRSSTFYTIRSPGYPGQYPQNLDCTSVILQRPEFTFRLEFNGFELDLENGTCDGDFLQVYDGKNASAPALGGPYCGSNKPPQLVSSHSEVTIRFKSDSYSSNTARGFYDNGTFQTPGYPDVYNNDTDHEWYITTILEGSGVELARPCGSGSLSPVKSTGNVMRIKLTSSGDNGVPRNKFKAIWTTDQDCGVVINSTNYQWYYIALNFTDFHLDEPVNGVCQDYVQMVMRNVVSSEYMSTCRHLQVYDGRTDVETPLLGERYCGKSLPPSLTSSEGMMYIRFHTDAVNRTGSTGFSVQHQRFPKKCADQRMTAPEGNFTSPAFPYQYPPTSYCVWTITVAPTDKIVLIFEEFSVGYLENGICEGAHIRLYDSDKVDVARVLNATLTIVLNSFGDSPAYANGFRASYTSVFKDDADVGQFELFPYGSGQGDKRIDLKTESSMEEVTIKAGFSFADERHTKVFIGNNGLISIGNRYPWPALPMQERVVCAYCAYIDNSDNVGEPDTDVLNTTTEKVQQLSRSSDFKATVALVVTWDRVKQGRYSTVAFRPDEEKGEATFQLALISDGRLSYVLVYYLTHKMTWTYRGHWSYVIIGVSEGNAENYQLNMYSKTKNAYTIDQVFGNTGRKGTWIYKVGEVPASPDQACQNWYYRNSLKKSERAPGFDRLPRCPCSASDVWVKTRYMWTFSRRLFSAKLWCYRLNRAHSRDFYPHGKECCYSYNTNSPSFKHLYTSLPNAGSVLAYNPIYVELRDKHVTEDRQGHEACCMKASHPKYCDQYYELRPEERNCQADVPFRFSWVFGDPHIKTLDEREYTFNGWGEYTLVTLDNPDLTFSLQGRTGPIESQDGKHANATVFTAFGAEENGTRVFVGLHPITKDALEIYGEGRDYSKDFEVQGENFTVDADNFTMFRDNNSIVVAFPSGISLTVAVEVKSLLVSVSVPLKLMNQTRGLLGNYNGLKKDEFVLPNGTVLRDNLTDREIHYLFGQQWSVHADSTVLRYPPRTGPANYSHPDFVPVFLDEVPKDDKDAAVKICGGENSACIYDYISTGSENFASATNRTGEQALKENVQIKNTLPELKVPSNVTVTPGKPTTFQAIAEDPDVDDEVTFELVDSFNGMVTVNSSSGLVTVNVRQRPVDIRLYAVDSHNGQSVVQDVTSIVCSNCSGHGKCDHAKTRDSVGTYTFQYAVCTCNAGWTGDECNIDKDACLDNPCDPYQNCTDLSPSEEASRGVGYNCSDCPVGYEKAPDADNRCLDIDECKNETLYNCEIGCDNTHGSYVCYCTSGYRLNSADKRTCIDVNECAERTDGCQQICNNTEGGYECLCYEGYELGEPDTTCVQSKAPTDACQTRNCSHGCNMNGTMADCFCPPGYDLAEDGINCVDHDECGDGNRICTQVCNNTEGGFQCSCYTGFTLNADQRTCSPCEDVAYGPNCSLTCVCSGRGVQCHRVKGCICQEGWTGSHCKNDVNECEVNPDICGDDMECNNNEGSFTCDCLSGYEKNVDGNCSDIDECAGGMACGEYEQCSNVPGSFYCDCVEGYFKDNGTCTDTDECSINEGGCQQKCINFDGSFNCECHFGYTLNTDRSTCTQTYEPCSNTTCVQGCTLSDEDREVCFCFTGYALQPDGHSCLDCPDGTWGENCVHHCECGLGTDLCDVTRGCVCKDGWTGDKCSDDIDECQIKENLDDCQQRNAECFNFRGGYRCQCRQGFHNGTSGSCQDIDECESSPCSQTCENSPGSYTCLCKTGFSPNLETGDCEVRTSCVRDDCDRENGGCAIETETCFCNAGYTLDTNNTTCQFVLKDWCQDNPCDQNCSISDDRKSFTCSCGQGYILNDDERTCRACRAGTYGAHCEFSCTCNTHNTESCDHLTGTCTCRPGWKGTNCSENVDECAQKDACGDHATCNDTIGSYICTCQAGYTKKNSGACEVCSPGTYGHGCVGKCSCTGEHVESCDRVDGTCHCQTGWTGTVCEVDVDECRQPGTHNCSAQHHEMCQNTNGSFTCICMDNYARDETGMCAPCRNGTYGTHCEFNCTCNMDNTASCDQHTGNCTCRPGWEGTTCSENVNECKQTDRCGSHAMCNDTMGSYVSCRNGTYGAHCEFNCTCNMNNTASCDPHTGNCTCRPGWEGTTCSENVNECKQTDRCGSHAMCNDTKGSYVSCRNGTYGTHCEFNCTCNMDNTVSCDQHTGNCTCRPGWEGDDCSENVNECTQTDRCGNHATFCRNGTYGAHCEFNCTCNMDNTASCDQHTGNCTCRPGWEGDDCSENVNECKQTDRCGNHATSCRNGTYGAHCEFNCTCNMDNTASCDQHTGNCTCMPGWEGDDCSKNVNECQQTDRCGNHATCNDTLGSFVCTCNAGYDKTSDGVCQACPAGTFGPGCVKKCSCPKQHLKSCDNINGTCYCQVGWSGTDCDVDVDECKQPATHNCAAQDHEVCQNTDGSFECICVDDYLRDKAGKCFRPLPAQRYGFEISVDVTVSDSIDLNDTTTPEYQSLKQQGEQQFKGEAVTSDTESRTSAANMAKAFTELQGQPLTINNQSGVTSVQKVGNVTDSQLWLIVGLVVGVPLVIVVMCIVGACCYQKRTRMRKKQEDQKNLERYSISQSTSIV</sequence>
<dbReference type="SMART" id="SM00539">
    <property type="entry name" value="NIDO"/>
    <property type="match status" value="1"/>
</dbReference>
<dbReference type="FunFam" id="2.60.120.290:FF:000005">
    <property type="entry name" value="Procollagen C-endopeptidase enhancer 1"/>
    <property type="match status" value="2"/>
</dbReference>
<dbReference type="PANTHER" id="PTHR24043:SF8">
    <property type="entry name" value="EGF-LIKE DOMAIN-CONTAINING PROTEIN"/>
    <property type="match status" value="1"/>
</dbReference>
<dbReference type="InterPro" id="IPR005533">
    <property type="entry name" value="AMOP_dom"/>
</dbReference>
<dbReference type="PROSITE" id="PS50026">
    <property type="entry name" value="EGF_3"/>
    <property type="match status" value="10"/>
</dbReference>
<dbReference type="GO" id="GO:0005576">
    <property type="term" value="C:extracellular region"/>
    <property type="evidence" value="ECO:0007669"/>
    <property type="project" value="UniProtKB-SubCell"/>
</dbReference>
<feature type="domain" description="CUB" evidence="13">
    <location>
        <begin position="273"/>
        <end position="427"/>
    </location>
</feature>
<evidence type="ECO:0000256" key="10">
    <source>
        <dbReference type="PROSITE-ProRule" id="PRU00059"/>
    </source>
</evidence>
<dbReference type="InterPro" id="IPR042635">
    <property type="entry name" value="MEGF10/SREC1/2-like"/>
</dbReference>
<dbReference type="InterPro" id="IPR049883">
    <property type="entry name" value="NOTCH1_EGF-like"/>
</dbReference>
<comment type="caution">
    <text evidence="11">Lacks conserved residue(s) required for the propagation of feature annotation.</text>
</comment>
<dbReference type="Proteomes" id="UP001519460">
    <property type="component" value="Unassembled WGS sequence"/>
</dbReference>
<feature type="domain" description="EGF-like" evidence="14">
    <location>
        <begin position="1839"/>
        <end position="1877"/>
    </location>
</feature>
<dbReference type="InterPro" id="IPR018097">
    <property type="entry name" value="EGF_Ca-bd_CS"/>
</dbReference>
<feature type="domain" description="EGF-like" evidence="14">
    <location>
        <begin position="2376"/>
        <end position="2410"/>
    </location>
</feature>
<dbReference type="FunFam" id="2.10.25.10:FF:000014">
    <property type="entry name" value="Latent-transforming growth factor beta-binding protein 3"/>
    <property type="match status" value="1"/>
</dbReference>
<feature type="domain" description="CUB" evidence="13">
    <location>
        <begin position="1"/>
        <end position="114"/>
    </location>
</feature>
<organism evidence="18 19">
    <name type="scientific">Batillaria attramentaria</name>
    <dbReference type="NCBI Taxonomy" id="370345"/>
    <lineage>
        <taxon>Eukaryota</taxon>
        <taxon>Metazoa</taxon>
        <taxon>Spiralia</taxon>
        <taxon>Lophotrochozoa</taxon>
        <taxon>Mollusca</taxon>
        <taxon>Gastropoda</taxon>
        <taxon>Caenogastropoda</taxon>
        <taxon>Sorbeoconcha</taxon>
        <taxon>Cerithioidea</taxon>
        <taxon>Batillariidae</taxon>
        <taxon>Batillaria</taxon>
    </lineage>
</organism>
<evidence type="ECO:0000259" key="15">
    <source>
        <dbReference type="PROSITE" id="PS50856"/>
    </source>
</evidence>
<proteinExistence type="predicted"/>
<dbReference type="InterPro" id="IPR001846">
    <property type="entry name" value="VWF_type-D"/>
</dbReference>
<feature type="domain" description="NIDO" evidence="16">
    <location>
        <begin position="613"/>
        <end position="761"/>
    </location>
</feature>